<reference evidence="6 7" key="1">
    <citation type="journal article" date="2013" name="Genome Announc.">
        <title>Draft Genome Sequence of Arcticibacter svalbardensis Strain MN12-7T, a Member of the Family Sphingobacteriaceae Isolated from an Arctic Soil Sample.</title>
        <authorList>
            <person name="Shivaji S."/>
            <person name="Ara S."/>
            <person name="Prasad S."/>
            <person name="Manasa B.P."/>
            <person name="Begum Z."/>
            <person name="Singh A."/>
            <person name="Kumar Pinnaka A."/>
        </authorList>
    </citation>
    <scope>NUCLEOTIDE SEQUENCE [LARGE SCALE GENOMIC DNA]</scope>
    <source>
        <strain evidence="6 7">MN12-7</strain>
    </source>
</reference>
<evidence type="ECO:0000313" key="6">
    <source>
        <dbReference type="EMBL" id="EOR94518.1"/>
    </source>
</evidence>
<evidence type="ECO:0000256" key="5">
    <source>
        <dbReference type="SAM" id="Phobius"/>
    </source>
</evidence>
<dbReference type="STRING" id="1150600.ADIARSV_2364"/>
<organism evidence="6 7">
    <name type="scientific">Arcticibacter svalbardensis MN12-7</name>
    <dbReference type="NCBI Taxonomy" id="1150600"/>
    <lineage>
        <taxon>Bacteria</taxon>
        <taxon>Pseudomonadati</taxon>
        <taxon>Bacteroidota</taxon>
        <taxon>Sphingobacteriia</taxon>
        <taxon>Sphingobacteriales</taxon>
        <taxon>Sphingobacteriaceae</taxon>
        <taxon>Arcticibacter</taxon>
    </lineage>
</organism>
<feature type="transmembrane region" description="Helical" evidence="5">
    <location>
        <begin position="30"/>
        <end position="52"/>
    </location>
</feature>
<evidence type="ECO:0000256" key="3">
    <source>
        <dbReference type="ARBA" id="ARBA00022989"/>
    </source>
</evidence>
<feature type="transmembrane region" description="Helical" evidence="5">
    <location>
        <begin position="83"/>
        <end position="99"/>
    </location>
</feature>
<accession>R9GS38</accession>
<evidence type="ECO:0000256" key="2">
    <source>
        <dbReference type="ARBA" id="ARBA00022692"/>
    </source>
</evidence>
<name>R9GS38_9SPHI</name>
<dbReference type="GO" id="GO:0016020">
    <property type="term" value="C:membrane"/>
    <property type="evidence" value="ECO:0007669"/>
    <property type="project" value="UniProtKB-SubCell"/>
</dbReference>
<proteinExistence type="predicted"/>
<protein>
    <recommendedName>
        <fullName evidence="8">DoxX family protein</fullName>
    </recommendedName>
</protein>
<evidence type="ECO:0000256" key="1">
    <source>
        <dbReference type="ARBA" id="ARBA00004141"/>
    </source>
</evidence>
<evidence type="ECO:0000256" key="4">
    <source>
        <dbReference type="ARBA" id="ARBA00023136"/>
    </source>
</evidence>
<dbReference type="Proteomes" id="UP000014174">
    <property type="component" value="Unassembled WGS sequence"/>
</dbReference>
<dbReference type="eggNOG" id="ENOG5031R64">
    <property type="taxonomic scope" value="Bacteria"/>
</dbReference>
<dbReference type="AlphaFoldDB" id="R9GS38"/>
<gene>
    <name evidence="6" type="ORF">ADIARSV_2364</name>
</gene>
<keyword evidence="2 5" id="KW-0812">Transmembrane</keyword>
<dbReference type="PATRIC" id="fig|1150600.3.peg.2337"/>
<comment type="subcellular location">
    <subcellularLocation>
        <location evidence="1">Membrane</location>
        <topology evidence="1">Multi-pass membrane protein</topology>
    </subcellularLocation>
</comment>
<feature type="transmembrane region" description="Helical" evidence="5">
    <location>
        <begin position="59"/>
        <end position="77"/>
    </location>
</feature>
<keyword evidence="4 5" id="KW-0472">Membrane</keyword>
<evidence type="ECO:0000313" key="7">
    <source>
        <dbReference type="Proteomes" id="UP000014174"/>
    </source>
</evidence>
<dbReference type="InterPro" id="IPR032808">
    <property type="entry name" value="DoxX"/>
</dbReference>
<sequence length="116" mass="13089">MFINAGLNKFFNYMPVPKDLPENMIKLMTAFMQIGWLMPLIAVAEIVGGVLFITNKFRALGAIVIFPVMIGILLTHLLIAPSGLPIALVLFAINIWVIIENRKKYLPMINEQTKLY</sequence>
<evidence type="ECO:0008006" key="8">
    <source>
        <dbReference type="Google" id="ProtNLM"/>
    </source>
</evidence>
<dbReference type="Pfam" id="PF07681">
    <property type="entry name" value="DoxX"/>
    <property type="match status" value="1"/>
</dbReference>
<comment type="caution">
    <text evidence="6">The sequence shown here is derived from an EMBL/GenBank/DDBJ whole genome shotgun (WGS) entry which is preliminary data.</text>
</comment>
<keyword evidence="3 5" id="KW-1133">Transmembrane helix</keyword>
<dbReference type="EMBL" id="AQPN01000084">
    <property type="protein sequence ID" value="EOR94518.1"/>
    <property type="molecule type" value="Genomic_DNA"/>
</dbReference>
<keyword evidence="7" id="KW-1185">Reference proteome</keyword>